<keyword evidence="4 6" id="KW-0472">Membrane</keyword>
<gene>
    <name evidence="8" type="ORF">BD626DRAFT_550478</name>
</gene>
<evidence type="ECO:0000313" key="9">
    <source>
        <dbReference type="Proteomes" id="UP000320762"/>
    </source>
</evidence>
<dbReference type="PANTHER" id="PTHR23502">
    <property type="entry name" value="MAJOR FACILITATOR SUPERFAMILY"/>
    <property type="match status" value="1"/>
</dbReference>
<reference evidence="8 9" key="1">
    <citation type="journal article" date="2019" name="New Phytol.">
        <title>Comparative genomics reveals unique wood-decay strategies and fruiting body development in the Schizophyllaceae.</title>
        <authorList>
            <person name="Almasi E."/>
            <person name="Sahu N."/>
            <person name="Krizsan K."/>
            <person name="Balint B."/>
            <person name="Kovacs G.M."/>
            <person name="Kiss B."/>
            <person name="Cseklye J."/>
            <person name="Drula E."/>
            <person name="Henrissat B."/>
            <person name="Nagy I."/>
            <person name="Chovatia M."/>
            <person name="Adam C."/>
            <person name="LaButti K."/>
            <person name="Lipzen A."/>
            <person name="Riley R."/>
            <person name="Grigoriev I.V."/>
            <person name="Nagy L.G."/>
        </authorList>
    </citation>
    <scope>NUCLEOTIDE SEQUENCE [LARGE SCALE GENOMIC DNA]</scope>
    <source>
        <strain evidence="8 9">NL-1724</strain>
    </source>
</reference>
<keyword evidence="2 6" id="KW-0812">Transmembrane</keyword>
<dbReference type="PROSITE" id="PS50850">
    <property type="entry name" value="MFS"/>
    <property type="match status" value="1"/>
</dbReference>
<dbReference type="PANTHER" id="PTHR23502:SF74">
    <property type="entry name" value="MAJOR FACILITATOR SUPERFAMILY (MFS) PROFILE DOMAIN-CONTAINING PROTEIN"/>
    <property type="match status" value="1"/>
</dbReference>
<dbReference type="AlphaFoldDB" id="A0A550C2P4"/>
<dbReference type="InterPro" id="IPR011701">
    <property type="entry name" value="MFS"/>
</dbReference>
<dbReference type="SUPFAM" id="SSF103473">
    <property type="entry name" value="MFS general substrate transporter"/>
    <property type="match status" value="1"/>
</dbReference>
<evidence type="ECO:0000256" key="1">
    <source>
        <dbReference type="ARBA" id="ARBA00004141"/>
    </source>
</evidence>
<dbReference type="InterPro" id="IPR020846">
    <property type="entry name" value="MFS_dom"/>
</dbReference>
<feature type="transmembrane region" description="Helical" evidence="6">
    <location>
        <begin position="482"/>
        <end position="502"/>
    </location>
</feature>
<keyword evidence="3 6" id="KW-1133">Transmembrane helix</keyword>
<comment type="subcellular location">
    <subcellularLocation>
        <location evidence="1">Membrane</location>
        <topology evidence="1">Multi-pass membrane protein</topology>
    </subcellularLocation>
</comment>
<proteinExistence type="predicted"/>
<keyword evidence="9" id="KW-1185">Reference proteome</keyword>
<name>A0A550C2P4_9AGAR</name>
<dbReference type="CDD" id="cd17323">
    <property type="entry name" value="MFS_Tpo1_MDR_like"/>
    <property type="match status" value="1"/>
</dbReference>
<dbReference type="Pfam" id="PF07690">
    <property type="entry name" value="MFS_1"/>
    <property type="match status" value="1"/>
</dbReference>
<dbReference type="STRING" id="97359.A0A550C2P4"/>
<feature type="transmembrane region" description="Helical" evidence="6">
    <location>
        <begin position="74"/>
        <end position="91"/>
    </location>
</feature>
<dbReference type="Proteomes" id="UP000320762">
    <property type="component" value="Unassembled WGS sequence"/>
</dbReference>
<feature type="transmembrane region" description="Helical" evidence="6">
    <location>
        <begin position="388"/>
        <end position="408"/>
    </location>
</feature>
<feature type="transmembrane region" description="Helical" evidence="6">
    <location>
        <begin position="304"/>
        <end position="328"/>
    </location>
</feature>
<dbReference type="InterPro" id="IPR036259">
    <property type="entry name" value="MFS_trans_sf"/>
</dbReference>
<dbReference type="OrthoDB" id="9986881at2759"/>
<feature type="region of interest" description="Disordered" evidence="5">
    <location>
        <begin position="1"/>
        <end position="62"/>
    </location>
</feature>
<feature type="transmembrane region" description="Helical" evidence="6">
    <location>
        <begin position="348"/>
        <end position="367"/>
    </location>
</feature>
<feature type="compositionally biased region" description="Basic and acidic residues" evidence="5">
    <location>
        <begin position="17"/>
        <end position="40"/>
    </location>
</feature>
<evidence type="ECO:0000256" key="3">
    <source>
        <dbReference type="ARBA" id="ARBA00022989"/>
    </source>
</evidence>
<evidence type="ECO:0000256" key="2">
    <source>
        <dbReference type="ARBA" id="ARBA00022692"/>
    </source>
</evidence>
<evidence type="ECO:0000313" key="8">
    <source>
        <dbReference type="EMBL" id="TRM59073.1"/>
    </source>
</evidence>
<feature type="transmembrane region" description="Helical" evidence="6">
    <location>
        <begin position="414"/>
        <end position="441"/>
    </location>
</feature>
<feature type="transmembrane region" description="Helical" evidence="6">
    <location>
        <begin position="453"/>
        <end position="476"/>
    </location>
</feature>
<dbReference type="FunFam" id="1.20.1250.20:FF:000082">
    <property type="entry name" value="MFS multidrug transporter, putative"/>
    <property type="match status" value="1"/>
</dbReference>
<organism evidence="8 9">
    <name type="scientific">Schizophyllum amplum</name>
    <dbReference type="NCBI Taxonomy" id="97359"/>
    <lineage>
        <taxon>Eukaryota</taxon>
        <taxon>Fungi</taxon>
        <taxon>Dikarya</taxon>
        <taxon>Basidiomycota</taxon>
        <taxon>Agaricomycotina</taxon>
        <taxon>Agaricomycetes</taxon>
        <taxon>Agaricomycetidae</taxon>
        <taxon>Agaricales</taxon>
        <taxon>Schizophyllaceae</taxon>
        <taxon>Schizophyllum</taxon>
    </lineage>
</organism>
<accession>A0A550C2P4</accession>
<feature type="transmembrane region" description="Helical" evidence="6">
    <location>
        <begin position="172"/>
        <end position="193"/>
    </location>
</feature>
<evidence type="ECO:0000256" key="4">
    <source>
        <dbReference type="ARBA" id="ARBA00023136"/>
    </source>
</evidence>
<evidence type="ECO:0000256" key="5">
    <source>
        <dbReference type="SAM" id="MobiDB-lite"/>
    </source>
</evidence>
<evidence type="ECO:0000259" key="7">
    <source>
        <dbReference type="PROSITE" id="PS50850"/>
    </source>
</evidence>
<protein>
    <submittedName>
        <fullName evidence="8">Major facilitator superfamily domain-containing protein</fullName>
    </submittedName>
</protein>
<dbReference type="GO" id="GO:0022857">
    <property type="term" value="F:transmembrane transporter activity"/>
    <property type="evidence" value="ECO:0007669"/>
    <property type="project" value="InterPro"/>
</dbReference>
<feature type="transmembrane region" description="Helical" evidence="6">
    <location>
        <begin position="111"/>
        <end position="130"/>
    </location>
</feature>
<comment type="caution">
    <text evidence="8">The sequence shown here is derived from an EMBL/GenBank/DDBJ whole genome shotgun (WGS) entry which is preliminary data.</text>
</comment>
<dbReference type="GO" id="GO:0005886">
    <property type="term" value="C:plasma membrane"/>
    <property type="evidence" value="ECO:0007669"/>
    <property type="project" value="TreeGrafter"/>
</dbReference>
<feature type="domain" description="Major facilitator superfamily (MFS) profile" evidence="7">
    <location>
        <begin position="76"/>
        <end position="509"/>
    </location>
</feature>
<sequence length="537" mass="58999">MTLRDEDNGPVAVSPELQREITRQEARIEQYGGDDIKPPQEKPAAPPAADPNMVTWDGPDDPLNPQSWSERRRWMITAVCSLMTVNVTFASSAPTSATLAIANDLEVSREVAYLITTTFLLGYATGPLFWGPGSELVGRRPIFMVTMTLYTLFILGQSLAPNIETMLVTRFFSGFFAVAPLTNCGGVIADIWSAAIRGKAVSLFTACVFLGPTIAPIASGFITESYLGWRWVFWIMFIFAGACTILMFLTLPETYAPVLLAKKARRLRKSDPARYVDLYAEHDRQDWSLMGVIRRTLFRPFQMLFVEPILALVTLYLSLVYGVLYGMFGAIPVIFEQLRGFSISQNGLIFIGIGLGTSLGALTNYLLSRHYPALIIRWRGFPPAEERLLGGMVGAPLLVVGIFWLGWAGNYPSVHWAVPAVATVAIGMAISLIFMSFLSYLVDTYLAYSASALSANTVIRSAVAAAFPLFIVQMFQQLTVKWAATLLGLIGLLLAPSPFLFYRYGAAIRGRSTYAPCLDLKIAKELAAEKAAGIEKV</sequence>
<feature type="transmembrane region" description="Helical" evidence="6">
    <location>
        <begin position="231"/>
        <end position="260"/>
    </location>
</feature>
<dbReference type="Gene3D" id="1.20.1250.20">
    <property type="entry name" value="MFS general substrate transporter like domains"/>
    <property type="match status" value="1"/>
</dbReference>
<evidence type="ECO:0000256" key="6">
    <source>
        <dbReference type="SAM" id="Phobius"/>
    </source>
</evidence>
<feature type="transmembrane region" description="Helical" evidence="6">
    <location>
        <begin position="200"/>
        <end position="219"/>
    </location>
</feature>
<feature type="transmembrane region" description="Helical" evidence="6">
    <location>
        <begin position="142"/>
        <end position="160"/>
    </location>
</feature>
<dbReference type="EMBL" id="VDMD01000031">
    <property type="protein sequence ID" value="TRM59073.1"/>
    <property type="molecule type" value="Genomic_DNA"/>
</dbReference>